<proteinExistence type="predicted"/>
<organism evidence="4 5">
    <name type="scientific">Fraxinus pennsylvanica</name>
    <dbReference type="NCBI Taxonomy" id="56036"/>
    <lineage>
        <taxon>Eukaryota</taxon>
        <taxon>Viridiplantae</taxon>
        <taxon>Streptophyta</taxon>
        <taxon>Embryophyta</taxon>
        <taxon>Tracheophyta</taxon>
        <taxon>Spermatophyta</taxon>
        <taxon>Magnoliopsida</taxon>
        <taxon>eudicotyledons</taxon>
        <taxon>Gunneridae</taxon>
        <taxon>Pentapetalae</taxon>
        <taxon>asterids</taxon>
        <taxon>lamiids</taxon>
        <taxon>Lamiales</taxon>
        <taxon>Oleaceae</taxon>
        <taxon>Oleeae</taxon>
        <taxon>Fraxinus</taxon>
    </lineage>
</organism>
<protein>
    <submittedName>
        <fullName evidence="4">Uncharacterized protein</fullName>
    </submittedName>
</protein>
<evidence type="ECO:0000256" key="2">
    <source>
        <dbReference type="ARBA" id="ARBA00023274"/>
    </source>
</evidence>
<dbReference type="Gene3D" id="3.30.70.3370">
    <property type="match status" value="1"/>
</dbReference>
<keyword evidence="1" id="KW-0689">Ribosomal protein</keyword>
<dbReference type="InterPro" id="IPR053709">
    <property type="entry name" value="eRP_eS24_sf"/>
</dbReference>
<dbReference type="GO" id="GO:1990904">
    <property type="term" value="C:ribonucleoprotein complex"/>
    <property type="evidence" value="ECO:0007669"/>
    <property type="project" value="UniProtKB-KW"/>
</dbReference>
<dbReference type="InterPro" id="IPR001976">
    <property type="entry name" value="Ribosomal_eS24"/>
</dbReference>
<dbReference type="GO" id="GO:0003729">
    <property type="term" value="F:mRNA binding"/>
    <property type="evidence" value="ECO:0007669"/>
    <property type="project" value="UniProtKB-ARBA"/>
</dbReference>
<dbReference type="GO" id="GO:0005840">
    <property type="term" value="C:ribosome"/>
    <property type="evidence" value="ECO:0007669"/>
    <property type="project" value="UniProtKB-KW"/>
</dbReference>
<name>A0AAD2A6V0_9LAMI</name>
<evidence type="ECO:0000313" key="4">
    <source>
        <dbReference type="EMBL" id="CAI9782525.1"/>
    </source>
</evidence>
<gene>
    <name evidence="4" type="ORF">FPE_LOCUS29955</name>
</gene>
<sequence length="103" mass="11929">MEDKSVTIPTRNFMKNRLLSKKQFIIGVLHPGRPNVSKLRPELEEKLKRMQCEVKDPNSIFVFKIGLNTKVEKSRKQPKERKKTAIKIRGLKKTNAAEASKKK</sequence>
<keyword evidence="5" id="KW-1185">Reference proteome</keyword>
<dbReference type="AlphaFoldDB" id="A0AAD2A6V0"/>
<feature type="compositionally biased region" description="Basic residues" evidence="3">
    <location>
        <begin position="78"/>
        <end position="92"/>
    </location>
</feature>
<dbReference type="PANTHER" id="PTHR10496">
    <property type="entry name" value="40S RIBOSOMAL PROTEIN S24"/>
    <property type="match status" value="1"/>
</dbReference>
<reference evidence="4" key="1">
    <citation type="submission" date="2023-05" db="EMBL/GenBank/DDBJ databases">
        <authorList>
            <person name="Huff M."/>
        </authorList>
    </citation>
    <scope>NUCLEOTIDE SEQUENCE</scope>
</reference>
<evidence type="ECO:0000256" key="1">
    <source>
        <dbReference type="ARBA" id="ARBA00022980"/>
    </source>
</evidence>
<dbReference type="InterPro" id="IPR012678">
    <property type="entry name" value="Ribosomal_uL23/eL15/eS24_sf"/>
</dbReference>
<dbReference type="Pfam" id="PF01282">
    <property type="entry name" value="Ribosomal_S24e"/>
    <property type="match status" value="1"/>
</dbReference>
<dbReference type="GO" id="GO:0003735">
    <property type="term" value="F:structural constituent of ribosome"/>
    <property type="evidence" value="ECO:0007669"/>
    <property type="project" value="InterPro"/>
</dbReference>
<dbReference type="SUPFAM" id="SSF54189">
    <property type="entry name" value="Ribosomal proteins S24e, L23 and L15e"/>
    <property type="match status" value="1"/>
</dbReference>
<dbReference type="EMBL" id="OU503054">
    <property type="protein sequence ID" value="CAI9782525.1"/>
    <property type="molecule type" value="Genomic_DNA"/>
</dbReference>
<evidence type="ECO:0000256" key="3">
    <source>
        <dbReference type="SAM" id="MobiDB-lite"/>
    </source>
</evidence>
<dbReference type="GO" id="GO:0006412">
    <property type="term" value="P:translation"/>
    <property type="evidence" value="ECO:0007669"/>
    <property type="project" value="InterPro"/>
</dbReference>
<keyword evidence="2" id="KW-0687">Ribonucleoprotein</keyword>
<evidence type="ECO:0000313" key="5">
    <source>
        <dbReference type="Proteomes" id="UP000834106"/>
    </source>
</evidence>
<feature type="region of interest" description="Disordered" evidence="3">
    <location>
        <begin position="72"/>
        <end position="103"/>
    </location>
</feature>
<accession>A0AAD2A6V0</accession>
<dbReference type="Proteomes" id="UP000834106">
    <property type="component" value="Chromosome 19"/>
</dbReference>